<protein>
    <submittedName>
        <fullName evidence="1">Uncharacterized protein</fullName>
    </submittedName>
</protein>
<gene>
    <name evidence="1" type="ORF">HW532_17515</name>
</gene>
<dbReference type="EMBL" id="CP058214">
    <property type="protein sequence ID" value="QPC44339.1"/>
    <property type="molecule type" value="Genomic_DNA"/>
</dbReference>
<evidence type="ECO:0000313" key="2">
    <source>
        <dbReference type="Proteomes" id="UP000593594"/>
    </source>
</evidence>
<accession>A0A7S8HDD2</accession>
<organism evidence="1 2">
    <name type="scientific">Kaustia mangrovi</name>
    <dbReference type="NCBI Taxonomy" id="2593653"/>
    <lineage>
        <taxon>Bacteria</taxon>
        <taxon>Pseudomonadati</taxon>
        <taxon>Pseudomonadota</taxon>
        <taxon>Alphaproteobacteria</taxon>
        <taxon>Hyphomicrobiales</taxon>
        <taxon>Parvibaculaceae</taxon>
        <taxon>Kaustia</taxon>
    </lineage>
</organism>
<sequence length="97" mass="10705">MSTTDSATGGIDNEFGTFPRYLNLAPDVFGFSYEEALRLVSRFSNNADLIHALETLMQAVAGSDLPEEQREELVQLITEETEVMSYAVVSRSCVVPI</sequence>
<keyword evidence="2" id="KW-1185">Reference proteome</keyword>
<dbReference type="KEGG" id="kmn:HW532_17515"/>
<name>A0A7S8HDD2_9HYPH</name>
<dbReference type="RefSeq" id="WP_213161706.1">
    <property type="nucleotide sequence ID" value="NZ_CP058214.1"/>
</dbReference>
<dbReference type="AlphaFoldDB" id="A0A7S8HDD2"/>
<evidence type="ECO:0000313" key="1">
    <source>
        <dbReference type="EMBL" id="QPC44339.1"/>
    </source>
</evidence>
<dbReference type="Proteomes" id="UP000593594">
    <property type="component" value="Chromosome"/>
</dbReference>
<proteinExistence type="predicted"/>
<reference evidence="1 2" key="1">
    <citation type="submission" date="2020-06" db="EMBL/GenBank/DDBJ databases">
        <title>Genome sequence of 2 isolates from Red Sea Mangroves.</title>
        <authorList>
            <person name="Sefrji F."/>
            <person name="Michoud G."/>
            <person name="Merlino G."/>
            <person name="Daffonchio D."/>
        </authorList>
    </citation>
    <scope>NUCLEOTIDE SEQUENCE [LARGE SCALE GENOMIC DNA]</scope>
    <source>
        <strain evidence="1 2">R1DC25</strain>
    </source>
</reference>